<dbReference type="Proteomes" id="UP000828390">
    <property type="component" value="Unassembled WGS sequence"/>
</dbReference>
<keyword evidence="2" id="KW-1185">Reference proteome</keyword>
<dbReference type="AlphaFoldDB" id="A0A9D4QPA6"/>
<reference evidence="1" key="1">
    <citation type="journal article" date="2019" name="bioRxiv">
        <title>The Genome of the Zebra Mussel, Dreissena polymorpha: A Resource for Invasive Species Research.</title>
        <authorList>
            <person name="McCartney M.A."/>
            <person name="Auch B."/>
            <person name="Kono T."/>
            <person name="Mallez S."/>
            <person name="Zhang Y."/>
            <person name="Obille A."/>
            <person name="Becker A."/>
            <person name="Abrahante J.E."/>
            <person name="Garbe J."/>
            <person name="Badalamenti J.P."/>
            <person name="Herman A."/>
            <person name="Mangelson H."/>
            <person name="Liachko I."/>
            <person name="Sullivan S."/>
            <person name="Sone E.D."/>
            <person name="Koren S."/>
            <person name="Silverstein K.A.T."/>
            <person name="Beckman K.B."/>
            <person name="Gohl D.M."/>
        </authorList>
    </citation>
    <scope>NUCLEOTIDE SEQUENCE</scope>
    <source>
        <strain evidence="1">Duluth1</strain>
        <tissue evidence="1">Whole animal</tissue>
    </source>
</reference>
<proteinExistence type="predicted"/>
<reference evidence="1" key="2">
    <citation type="submission" date="2020-11" db="EMBL/GenBank/DDBJ databases">
        <authorList>
            <person name="McCartney M.A."/>
            <person name="Auch B."/>
            <person name="Kono T."/>
            <person name="Mallez S."/>
            <person name="Becker A."/>
            <person name="Gohl D.M."/>
            <person name="Silverstein K.A.T."/>
            <person name="Koren S."/>
            <person name="Bechman K.B."/>
            <person name="Herman A."/>
            <person name="Abrahante J.E."/>
            <person name="Garbe J."/>
        </authorList>
    </citation>
    <scope>NUCLEOTIDE SEQUENCE</scope>
    <source>
        <strain evidence="1">Duluth1</strain>
        <tissue evidence="1">Whole animal</tissue>
    </source>
</reference>
<evidence type="ECO:0000313" key="1">
    <source>
        <dbReference type="EMBL" id="KAH3838334.1"/>
    </source>
</evidence>
<organism evidence="1 2">
    <name type="scientific">Dreissena polymorpha</name>
    <name type="common">Zebra mussel</name>
    <name type="synonym">Mytilus polymorpha</name>
    <dbReference type="NCBI Taxonomy" id="45954"/>
    <lineage>
        <taxon>Eukaryota</taxon>
        <taxon>Metazoa</taxon>
        <taxon>Spiralia</taxon>
        <taxon>Lophotrochozoa</taxon>
        <taxon>Mollusca</taxon>
        <taxon>Bivalvia</taxon>
        <taxon>Autobranchia</taxon>
        <taxon>Heteroconchia</taxon>
        <taxon>Euheterodonta</taxon>
        <taxon>Imparidentia</taxon>
        <taxon>Neoheterodontei</taxon>
        <taxon>Myida</taxon>
        <taxon>Dreissenoidea</taxon>
        <taxon>Dreissenidae</taxon>
        <taxon>Dreissena</taxon>
    </lineage>
</organism>
<accession>A0A9D4QPA6</accession>
<sequence length="59" mass="6880">MDKKPVYTLPTAETPKDIDTTFLRKTRSVEVREVQALRTIPEYNQNMNGVDHADQMRTE</sequence>
<name>A0A9D4QPA6_DREPO</name>
<gene>
    <name evidence="1" type="ORF">DPMN_111742</name>
</gene>
<protein>
    <submittedName>
        <fullName evidence="1">Uncharacterized protein</fullName>
    </submittedName>
</protein>
<evidence type="ECO:0000313" key="2">
    <source>
        <dbReference type="Proteomes" id="UP000828390"/>
    </source>
</evidence>
<comment type="caution">
    <text evidence="1">The sequence shown here is derived from an EMBL/GenBank/DDBJ whole genome shotgun (WGS) entry which is preliminary data.</text>
</comment>
<dbReference type="EMBL" id="JAIWYP010000004">
    <property type="protein sequence ID" value="KAH3838334.1"/>
    <property type="molecule type" value="Genomic_DNA"/>
</dbReference>